<dbReference type="InterPro" id="IPR050282">
    <property type="entry name" value="Cycloisomerase_2"/>
</dbReference>
<dbReference type="InterPro" id="IPR019405">
    <property type="entry name" value="Lactonase_7-beta_prop"/>
</dbReference>
<dbReference type="GO" id="GO:0005829">
    <property type="term" value="C:cytosol"/>
    <property type="evidence" value="ECO:0007669"/>
    <property type="project" value="TreeGrafter"/>
</dbReference>
<dbReference type="Pfam" id="PF10282">
    <property type="entry name" value="Lactonase"/>
    <property type="match status" value="1"/>
</dbReference>
<keyword evidence="2" id="KW-0119">Carbohydrate metabolism</keyword>
<organism evidence="3 4">
    <name type="scientific">Klebsiella michiganensis</name>
    <dbReference type="NCBI Taxonomy" id="1134687"/>
    <lineage>
        <taxon>Bacteria</taxon>
        <taxon>Pseudomonadati</taxon>
        <taxon>Pseudomonadota</taxon>
        <taxon>Gammaproteobacteria</taxon>
        <taxon>Enterobacterales</taxon>
        <taxon>Enterobacteriaceae</taxon>
        <taxon>Klebsiella/Raoultella group</taxon>
        <taxon>Klebsiella</taxon>
    </lineage>
</organism>
<evidence type="ECO:0000313" key="4">
    <source>
        <dbReference type="Proteomes" id="UP000254863"/>
    </source>
</evidence>
<evidence type="ECO:0000256" key="1">
    <source>
        <dbReference type="ARBA" id="ARBA00005564"/>
    </source>
</evidence>
<dbReference type="AlphaFoldDB" id="A0A7H4N3K7"/>
<reference evidence="3 4" key="1">
    <citation type="submission" date="2018-06" db="EMBL/GenBank/DDBJ databases">
        <authorList>
            <consortium name="Pathogen Informatics"/>
            <person name="Doyle S."/>
        </authorList>
    </citation>
    <scope>NUCLEOTIDE SEQUENCE [LARGE SCALE GENOMIC DNA]</scope>
    <source>
        <strain evidence="3 4">NCTC11685</strain>
    </source>
</reference>
<dbReference type="InterPro" id="IPR011045">
    <property type="entry name" value="N2O_reductase_N"/>
</dbReference>
<name>A0A7H4N3K7_9ENTR</name>
<keyword evidence="3" id="KW-0378">Hydrolase</keyword>
<dbReference type="GO" id="GO:0006006">
    <property type="term" value="P:glucose metabolic process"/>
    <property type="evidence" value="ECO:0007669"/>
    <property type="project" value="UniProtKB-KW"/>
</dbReference>
<keyword evidence="2" id="KW-0313">Glucose metabolism</keyword>
<comment type="caution">
    <text evidence="3">The sequence shown here is derived from an EMBL/GenBank/DDBJ whole genome shotgun (WGS) entry which is preliminary data.</text>
</comment>
<protein>
    <submittedName>
        <fullName evidence="3">6-phosphogluconolactonase</fullName>
        <ecNumber evidence="3">3.1.1.31</ecNumber>
    </submittedName>
</protein>
<dbReference type="Proteomes" id="UP000254863">
    <property type="component" value="Unassembled WGS sequence"/>
</dbReference>
<dbReference type="EC" id="3.1.1.31" evidence="3"/>
<dbReference type="SUPFAM" id="SSF50974">
    <property type="entry name" value="Nitrous oxide reductase, N-terminal domain"/>
    <property type="match status" value="1"/>
</dbReference>
<dbReference type="EMBL" id="UGMS01000001">
    <property type="protein sequence ID" value="STV77264.1"/>
    <property type="molecule type" value="Genomic_DNA"/>
</dbReference>
<dbReference type="Gene3D" id="2.130.10.10">
    <property type="entry name" value="YVTN repeat-like/Quinoprotein amine dehydrogenase"/>
    <property type="match status" value="1"/>
</dbReference>
<accession>A0A7H4N3K7</accession>
<gene>
    <name evidence="3" type="primary">ybhE_2</name>
    <name evidence="3" type="ORF">NCTC11685_01838</name>
</gene>
<evidence type="ECO:0000313" key="3">
    <source>
        <dbReference type="EMBL" id="STV77264.1"/>
    </source>
</evidence>
<dbReference type="PANTHER" id="PTHR30344:SF1">
    <property type="entry name" value="6-PHOSPHOGLUCONOLACTONASE"/>
    <property type="match status" value="1"/>
</dbReference>
<comment type="similarity">
    <text evidence="1">Belongs to the cycloisomerase 2 family.</text>
</comment>
<dbReference type="InterPro" id="IPR015943">
    <property type="entry name" value="WD40/YVTN_repeat-like_dom_sf"/>
</dbReference>
<dbReference type="PANTHER" id="PTHR30344">
    <property type="entry name" value="6-PHOSPHOGLUCONOLACTONASE-RELATED"/>
    <property type="match status" value="1"/>
</dbReference>
<proteinExistence type="inferred from homology"/>
<dbReference type="GO" id="GO:0017057">
    <property type="term" value="F:6-phosphogluconolactonase activity"/>
    <property type="evidence" value="ECO:0007669"/>
    <property type="project" value="UniProtKB-EC"/>
</dbReference>
<sequence length="54" mass="6065">MTTVEGAGPRHMVFHPNQQYGYCVNELNSSVDVWELKDPYGKNRMRADAGHDAA</sequence>
<evidence type="ECO:0000256" key="2">
    <source>
        <dbReference type="ARBA" id="ARBA00022526"/>
    </source>
</evidence>